<organism evidence="2 4">
    <name type="scientific">Durusdinium trenchii</name>
    <dbReference type="NCBI Taxonomy" id="1381693"/>
    <lineage>
        <taxon>Eukaryota</taxon>
        <taxon>Sar</taxon>
        <taxon>Alveolata</taxon>
        <taxon>Dinophyceae</taxon>
        <taxon>Suessiales</taxon>
        <taxon>Symbiodiniaceae</taxon>
        <taxon>Durusdinium</taxon>
    </lineage>
</organism>
<feature type="compositionally biased region" description="Polar residues" evidence="1">
    <location>
        <begin position="85"/>
        <end position="94"/>
    </location>
</feature>
<protein>
    <submittedName>
        <fullName evidence="2">Uncharacterized protein</fullName>
    </submittedName>
</protein>
<dbReference type="EMBL" id="CAXAMN010026916">
    <property type="protein sequence ID" value="CAK9106675.1"/>
    <property type="molecule type" value="Genomic_DNA"/>
</dbReference>
<sequence>MAIIQTDADRRLRRGLLRRYFGNSAQFHPGQLCFCWRDAEASDFIKIHWKGPARALMKEDDSEGRPQLLWISHKSQLLDAHLTTYDQPSTKTPAPSSRDSSMPDSRIFVEIRAT</sequence>
<reference evidence="2 4" key="1">
    <citation type="submission" date="2024-02" db="EMBL/GenBank/DDBJ databases">
        <authorList>
            <person name="Chen Y."/>
            <person name="Shah S."/>
            <person name="Dougan E. K."/>
            <person name="Thang M."/>
            <person name="Chan C."/>
        </authorList>
    </citation>
    <scope>NUCLEOTIDE SEQUENCE [LARGE SCALE GENOMIC DNA]</scope>
</reference>
<keyword evidence="4" id="KW-1185">Reference proteome</keyword>
<evidence type="ECO:0000256" key="1">
    <source>
        <dbReference type="SAM" id="MobiDB-lite"/>
    </source>
</evidence>
<dbReference type="EMBL" id="CAXAMN010028027">
    <property type="protein sequence ID" value="CAK9114507.1"/>
    <property type="molecule type" value="Genomic_DNA"/>
</dbReference>
<comment type="caution">
    <text evidence="2">The sequence shown here is derived from an EMBL/GenBank/DDBJ whole genome shotgun (WGS) entry which is preliminary data.</text>
</comment>
<evidence type="ECO:0000313" key="4">
    <source>
        <dbReference type="Proteomes" id="UP001642484"/>
    </source>
</evidence>
<evidence type="ECO:0000313" key="2">
    <source>
        <dbReference type="EMBL" id="CAK9106675.1"/>
    </source>
</evidence>
<proteinExistence type="predicted"/>
<name>A0ABP0S2T1_9DINO</name>
<feature type="compositionally biased region" description="Low complexity" evidence="1">
    <location>
        <begin position="95"/>
        <end position="106"/>
    </location>
</feature>
<accession>A0ABP0S2T1</accession>
<feature type="region of interest" description="Disordered" evidence="1">
    <location>
        <begin position="85"/>
        <end position="114"/>
    </location>
</feature>
<gene>
    <name evidence="2" type="ORF">CCMP2556_LOCUS49835</name>
    <name evidence="3" type="ORF">CCMP2556_LOCUS52938</name>
</gene>
<dbReference type="Proteomes" id="UP001642484">
    <property type="component" value="Unassembled WGS sequence"/>
</dbReference>
<evidence type="ECO:0000313" key="3">
    <source>
        <dbReference type="EMBL" id="CAK9114507.1"/>
    </source>
</evidence>